<proteinExistence type="predicted"/>
<gene>
    <name evidence="4" type="ORF">FHW18_004509</name>
</gene>
<name>A0A7Y9LNX1_9BURK</name>
<evidence type="ECO:0000313" key="5">
    <source>
        <dbReference type="Proteomes" id="UP000542125"/>
    </source>
</evidence>
<accession>A0A7Y9LNX1</accession>
<dbReference type="GO" id="GO:0003824">
    <property type="term" value="F:catalytic activity"/>
    <property type="evidence" value="ECO:0007669"/>
    <property type="project" value="InterPro"/>
</dbReference>
<dbReference type="InterPro" id="IPR036318">
    <property type="entry name" value="FAD-bd_PCMH-like_sf"/>
</dbReference>
<evidence type="ECO:0000256" key="2">
    <source>
        <dbReference type="ARBA" id="ARBA00022827"/>
    </source>
</evidence>
<comment type="caution">
    <text evidence="4">The sequence shown here is derived from an EMBL/GenBank/DDBJ whole genome shotgun (WGS) entry which is preliminary data.</text>
</comment>
<reference evidence="4 5" key="1">
    <citation type="submission" date="2020-07" db="EMBL/GenBank/DDBJ databases">
        <title>Genomic Encyclopedia of Type Strains, Phase IV (KMG-V): Genome sequencing to study the core and pangenomes of soil and plant-associated prokaryotes.</title>
        <authorList>
            <person name="Whitman W."/>
        </authorList>
    </citation>
    <scope>NUCLEOTIDE SEQUENCE [LARGE SCALE GENOMIC DNA]</scope>
    <source>
        <strain evidence="4 5">SAS40</strain>
    </source>
</reference>
<dbReference type="AlphaFoldDB" id="A0A7Y9LNX1"/>
<sequence length="361" mass="38201">MDVLLSDVRARVILANAASKPLTIRGGGTKTFYGNPPPKGASVLDMSSYAGIISYEPTELVITARAGTRLADLEAELASRHQMLAFEPPHFAVGATIGGCVAAALAGPRRATSGGVRDYVLGVRMMDAQGRVLRFGGEVIKNVAGYDVSRLLTGSLGTLGILLDVSLKVLPRPAVETTLCLPMTESQALHAMNQWAGQPLPISGTAWVGEGTEGGLLSVRLSGSTAAVSAARARIGGDVMDDGDVFWRALRDHRHPFLTACPLWRVSVPSTTPALNLGPTLIEWGGAQRWLTGPHLARPMRAQVRDLGGHVTLFRAASEAQAHEVGVFQPLTAGLAAIHHRLKNEFDPSGVFNPGRMYPGL</sequence>
<organism evidence="4 5">
    <name type="scientific">Pigmentiphaga litoralis</name>
    <dbReference type="NCBI Taxonomy" id="516702"/>
    <lineage>
        <taxon>Bacteria</taxon>
        <taxon>Pseudomonadati</taxon>
        <taxon>Pseudomonadota</taxon>
        <taxon>Betaproteobacteria</taxon>
        <taxon>Burkholderiales</taxon>
        <taxon>Alcaligenaceae</taxon>
        <taxon>Pigmentiphaga</taxon>
    </lineage>
</organism>
<dbReference type="InterPro" id="IPR006094">
    <property type="entry name" value="Oxid_FAD_bind_N"/>
</dbReference>
<dbReference type="InterPro" id="IPR016164">
    <property type="entry name" value="FAD-linked_Oxase-like_C"/>
</dbReference>
<evidence type="ECO:0000313" key="4">
    <source>
        <dbReference type="EMBL" id="NYE85202.1"/>
    </source>
</evidence>
<dbReference type="RefSeq" id="WP_179589189.1">
    <property type="nucleotide sequence ID" value="NZ_JACBYR010000002.1"/>
</dbReference>
<evidence type="ECO:0000256" key="1">
    <source>
        <dbReference type="ARBA" id="ARBA00022630"/>
    </source>
</evidence>
<dbReference type="Proteomes" id="UP000542125">
    <property type="component" value="Unassembled WGS sequence"/>
</dbReference>
<keyword evidence="2" id="KW-0274">FAD</keyword>
<dbReference type="SUPFAM" id="SSF56176">
    <property type="entry name" value="FAD-binding/transporter-associated domain-like"/>
    <property type="match status" value="1"/>
</dbReference>
<evidence type="ECO:0000259" key="3">
    <source>
        <dbReference type="PROSITE" id="PS51387"/>
    </source>
</evidence>
<dbReference type="InterPro" id="IPR016166">
    <property type="entry name" value="FAD-bd_PCMH"/>
</dbReference>
<keyword evidence="1" id="KW-0285">Flavoprotein</keyword>
<dbReference type="Gene3D" id="3.30.465.10">
    <property type="match status" value="1"/>
</dbReference>
<feature type="domain" description="FAD-binding PCMH-type" evidence="3">
    <location>
        <begin position="1"/>
        <end position="172"/>
    </location>
</feature>
<dbReference type="EMBL" id="JACBYR010000002">
    <property type="protein sequence ID" value="NYE85202.1"/>
    <property type="molecule type" value="Genomic_DNA"/>
</dbReference>
<keyword evidence="5" id="KW-1185">Reference proteome</keyword>
<dbReference type="Pfam" id="PF01565">
    <property type="entry name" value="FAD_binding_4"/>
    <property type="match status" value="1"/>
</dbReference>
<dbReference type="PANTHER" id="PTHR11748:SF103">
    <property type="entry name" value="GLYCOLATE OXIDASE SUBUNIT GLCE"/>
    <property type="match status" value="1"/>
</dbReference>
<dbReference type="InterPro" id="IPR016169">
    <property type="entry name" value="FAD-bd_PCMH_sub2"/>
</dbReference>
<dbReference type="PROSITE" id="PS51387">
    <property type="entry name" value="FAD_PCMH"/>
    <property type="match status" value="1"/>
</dbReference>
<dbReference type="NCBIfam" id="NF008439">
    <property type="entry name" value="PRK11282.1"/>
    <property type="match status" value="1"/>
</dbReference>
<dbReference type="PANTHER" id="PTHR11748">
    <property type="entry name" value="D-LACTATE DEHYDROGENASE"/>
    <property type="match status" value="1"/>
</dbReference>
<dbReference type="SUPFAM" id="SSF55103">
    <property type="entry name" value="FAD-linked oxidases, C-terminal domain"/>
    <property type="match status" value="1"/>
</dbReference>
<protein>
    <submittedName>
        <fullName evidence="4">Glycolate oxidase FAD binding subunit</fullName>
    </submittedName>
</protein>
<dbReference type="GO" id="GO:0071949">
    <property type="term" value="F:FAD binding"/>
    <property type="evidence" value="ECO:0007669"/>
    <property type="project" value="InterPro"/>
</dbReference>